<proteinExistence type="predicted"/>
<feature type="compositionally biased region" description="Basic and acidic residues" evidence="1">
    <location>
        <begin position="76"/>
        <end position="102"/>
    </location>
</feature>
<dbReference type="EMBL" id="BGPR01031171">
    <property type="protein sequence ID" value="GBO04059.1"/>
    <property type="molecule type" value="Genomic_DNA"/>
</dbReference>
<feature type="region of interest" description="Disordered" evidence="1">
    <location>
        <begin position="144"/>
        <end position="215"/>
    </location>
</feature>
<sequence>MAESKEITHAFVSLSDLSLDSSIFQESMKGSLRQPVSDDEIVFLDETQRSAVARESGDESAGEGEGEGIKGANGDAKSEGGEAPENKNGPENKGSERPKESDVTDPGLSALLERATALLTELGLDDKKGGQVLELIFEAFGLRSGSMSRKARATSTPVAQKSKTSTRGKRAKTAVAPPKVDKPAPKGKVDAPKDKPVEQATEQPKSAPQSFAAAA</sequence>
<comment type="caution">
    <text evidence="2">The sequence shown here is derived from an EMBL/GenBank/DDBJ whole genome shotgun (WGS) entry which is preliminary data.</text>
</comment>
<feature type="compositionally biased region" description="Basic and acidic residues" evidence="1">
    <location>
        <begin position="179"/>
        <end position="197"/>
    </location>
</feature>
<accession>A0A4Y2TTV9</accession>
<evidence type="ECO:0000313" key="3">
    <source>
        <dbReference type="Proteomes" id="UP000499080"/>
    </source>
</evidence>
<keyword evidence="3" id="KW-1185">Reference proteome</keyword>
<name>A0A4Y2TTV9_ARAVE</name>
<dbReference type="Proteomes" id="UP000499080">
    <property type="component" value="Unassembled WGS sequence"/>
</dbReference>
<protein>
    <submittedName>
        <fullName evidence="2">Uncharacterized protein</fullName>
    </submittedName>
</protein>
<gene>
    <name evidence="2" type="ORF">AVEN_69518_1</name>
</gene>
<dbReference type="AlphaFoldDB" id="A0A4Y2TTV9"/>
<evidence type="ECO:0000313" key="2">
    <source>
        <dbReference type="EMBL" id="GBO04059.1"/>
    </source>
</evidence>
<feature type="compositionally biased region" description="Polar residues" evidence="1">
    <location>
        <begin position="200"/>
        <end position="209"/>
    </location>
</feature>
<feature type="compositionally biased region" description="Polar residues" evidence="1">
    <location>
        <begin position="153"/>
        <end position="163"/>
    </location>
</feature>
<feature type="region of interest" description="Disordered" evidence="1">
    <location>
        <begin position="27"/>
        <end position="108"/>
    </location>
</feature>
<reference evidence="2 3" key="1">
    <citation type="journal article" date="2019" name="Sci. Rep.">
        <title>Orb-weaving spider Araneus ventricosus genome elucidates the spidroin gene catalogue.</title>
        <authorList>
            <person name="Kono N."/>
            <person name="Nakamura H."/>
            <person name="Ohtoshi R."/>
            <person name="Moran D.A.P."/>
            <person name="Shinohara A."/>
            <person name="Yoshida Y."/>
            <person name="Fujiwara M."/>
            <person name="Mori M."/>
            <person name="Tomita M."/>
            <person name="Arakawa K."/>
        </authorList>
    </citation>
    <scope>NUCLEOTIDE SEQUENCE [LARGE SCALE GENOMIC DNA]</scope>
</reference>
<evidence type="ECO:0000256" key="1">
    <source>
        <dbReference type="SAM" id="MobiDB-lite"/>
    </source>
</evidence>
<organism evidence="2 3">
    <name type="scientific">Araneus ventricosus</name>
    <name type="common">Orbweaver spider</name>
    <name type="synonym">Epeira ventricosa</name>
    <dbReference type="NCBI Taxonomy" id="182803"/>
    <lineage>
        <taxon>Eukaryota</taxon>
        <taxon>Metazoa</taxon>
        <taxon>Ecdysozoa</taxon>
        <taxon>Arthropoda</taxon>
        <taxon>Chelicerata</taxon>
        <taxon>Arachnida</taxon>
        <taxon>Araneae</taxon>
        <taxon>Araneomorphae</taxon>
        <taxon>Entelegynae</taxon>
        <taxon>Araneoidea</taxon>
        <taxon>Araneidae</taxon>
        <taxon>Araneus</taxon>
    </lineage>
</organism>